<organism evidence="1 2">
    <name type="scientific">Ceratitis capitata</name>
    <name type="common">Mediterranean fruit fly</name>
    <name type="synonym">Tephritis capitata</name>
    <dbReference type="NCBI Taxonomy" id="7213"/>
    <lineage>
        <taxon>Eukaryota</taxon>
        <taxon>Metazoa</taxon>
        <taxon>Ecdysozoa</taxon>
        <taxon>Arthropoda</taxon>
        <taxon>Hexapoda</taxon>
        <taxon>Insecta</taxon>
        <taxon>Pterygota</taxon>
        <taxon>Neoptera</taxon>
        <taxon>Endopterygota</taxon>
        <taxon>Diptera</taxon>
        <taxon>Brachycera</taxon>
        <taxon>Muscomorpha</taxon>
        <taxon>Tephritoidea</taxon>
        <taxon>Tephritidae</taxon>
        <taxon>Ceratitis</taxon>
        <taxon>Ceratitis</taxon>
    </lineage>
</organism>
<dbReference type="EMBL" id="CAJHJT010000001">
    <property type="protein sequence ID" value="CAD6993380.1"/>
    <property type="molecule type" value="Genomic_DNA"/>
</dbReference>
<comment type="caution">
    <text evidence="1">The sequence shown here is derived from an EMBL/GenBank/DDBJ whole genome shotgun (WGS) entry which is preliminary data.</text>
</comment>
<proteinExistence type="predicted"/>
<gene>
    <name evidence="1" type="ORF">CCAP1982_LOCUS2196</name>
</gene>
<evidence type="ECO:0000313" key="1">
    <source>
        <dbReference type="EMBL" id="CAD6993380.1"/>
    </source>
</evidence>
<keyword evidence="2" id="KW-1185">Reference proteome</keyword>
<sequence length="122" mass="13821">MSSTWHTQPISSSFDFVFAFCQFLKFKNLPSSNGQVKQGKGADETEVETCEIVARVLCLQLKIVPSDSSGQHVEGLYTYNVPHTEIAMMPRSVLVMEIWLQHDFRFGQMGANIRSCIVMSHY</sequence>
<dbReference type="Proteomes" id="UP000606786">
    <property type="component" value="Unassembled WGS sequence"/>
</dbReference>
<name>A0A811U4M8_CERCA</name>
<reference evidence="1" key="1">
    <citation type="submission" date="2020-11" db="EMBL/GenBank/DDBJ databases">
        <authorList>
            <person name="Whitehead M."/>
        </authorList>
    </citation>
    <scope>NUCLEOTIDE SEQUENCE</scope>
    <source>
        <strain evidence="1">EGII</strain>
    </source>
</reference>
<dbReference type="AlphaFoldDB" id="A0A811U4M8"/>
<protein>
    <submittedName>
        <fullName evidence="1">(Mediterranean fruit fly) hypothetical protein</fullName>
    </submittedName>
</protein>
<evidence type="ECO:0000313" key="2">
    <source>
        <dbReference type="Proteomes" id="UP000606786"/>
    </source>
</evidence>
<accession>A0A811U4M8</accession>